<name>A0A7J7GP52_CAMSI</name>
<sequence length="100" mass="10720">MSMRLVLECGKNGVMLYQIRNRESKLLGALGNSKGILHQAKSGQSANLTAEVRPQGCSNWQGRGLANMHAAWAAAKAGPEQDNEGRLSSLSLHTSVFLLS</sequence>
<keyword evidence="2" id="KW-1185">Reference proteome</keyword>
<dbReference type="AlphaFoldDB" id="A0A7J7GP52"/>
<reference evidence="1 2" key="2">
    <citation type="submission" date="2020-07" db="EMBL/GenBank/DDBJ databases">
        <title>Genome assembly of wild tea tree DASZ reveals pedigree and selection history of tea varieties.</title>
        <authorList>
            <person name="Zhang W."/>
        </authorList>
    </citation>
    <scope>NUCLEOTIDE SEQUENCE [LARGE SCALE GENOMIC DNA]</scope>
    <source>
        <strain evidence="2">cv. G240</strain>
        <tissue evidence="1">Leaf</tissue>
    </source>
</reference>
<organism evidence="1 2">
    <name type="scientific">Camellia sinensis</name>
    <name type="common">Tea plant</name>
    <name type="synonym">Thea sinensis</name>
    <dbReference type="NCBI Taxonomy" id="4442"/>
    <lineage>
        <taxon>Eukaryota</taxon>
        <taxon>Viridiplantae</taxon>
        <taxon>Streptophyta</taxon>
        <taxon>Embryophyta</taxon>
        <taxon>Tracheophyta</taxon>
        <taxon>Spermatophyta</taxon>
        <taxon>Magnoliopsida</taxon>
        <taxon>eudicotyledons</taxon>
        <taxon>Gunneridae</taxon>
        <taxon>Pentapetalae</taxon>
        <taxon>asterids</taxon>
        <taxon>Ericales</taxon>
        <taxon>Theaceae</taxon>
        <taxon>Camellia</taxon>
    </lineage>
</organism>
<protein>
    <submittedName>
        <fullName evidence="1">Uncharacterized protein</fullName>
    </submittedName>
</protein>
<accession>A0A7J7GP52</accession>
<comment type="caution">
    <text evidence="1">The sequence shown here is derived from an EMBL/GenBank/DDBJ whole genome shotgun (WGS) entry which is preliminary data.</text>
</comment>
<dbReference type="EMBL" id="JACBKZ010000009">
    <property type="protein sequence ID" value="KAF5942579.1"/>
    <property type="molecule type" value="Genomic_DNA"/>
</dbReference>
<proteinExistence type="predicted"/>
<evidence type="ECO:0000313" key="2">
    <source>
        <dbReference type="Proteomes" id="UP000593564"/>
    </source>
</evidence>
<dbReference type="Proteomes" id="UP000593564">
    <property type="component" value="Unassembled WGS sequence"/>
</dbReference>
<gene>
    <name evidence="1" type="ORF">HYC85_020221</name>
</gene>
<evidence type="ECO:0000313" key="1">
    <source>
        <dbReference type="EMBL" id="KAF5942579.1"/>
    </source>
</evidence>
<reference evidence="2" key="1">
    <citation type="journal article" date="2020" name="Nat. Commun.">
        <title>Genome assembly of wild tea tree DASZ reveals pedigree and selection history of tea varieties.</title>
        <authorList>
            <person name="Zhang W."/>
            <person name="Zhang Y."/>
            <person name="Qiu H."/>
            <person name="Guo Y."/>
            <person name="Wan H."/>
            <person name="Zhang X."/>
            <person name="Scossa F."/>
            <person name="Alseekh S."/>
            <person name="Zhang Q."/>
            <person name="Wang P."/>
            <person name="Xu L."/>
            <person name="Schmidt M.H."/>
            <person name="Jia X."/>
            <person name="Li D."/>
            <person name="Zhu A."/>
            <person name="Guo F."/>
            <person name="Chen W."/>
            <person name="Ni D."/>
            <person name="Usadel B."/>
            <person name="Fernie A.R."/>
            <person name="Wen W."/>
        </authorList>
    </citation>
    <scope>NUCLEOTIDE SEQUENCE [LARGE SCALE GENOMIC DNA]</scope>
    <source>
        <strain evidence="2">cv. G240</strain>
    </source>
</reference>